<dbReference type="GO" id="GO:0016491">
    <property type="term" value="F:oxidoreductase activity"/>
    <property type="evidence" value="ECO:0007669"/>
    <property type="project" value="UniProtKB-KW"/>
</dbReference>
<keyword evidence="4" id="KW-1185">Reference proteome</keyword>
<dbReference type="InterPro" id="IPR020471">
    <property type="entry name" value="AKR"/>
</dbReference>
<dbReference type="Gene3D" id="3.20.20.100">
    <property type="entry name" value="NADP-dependent oxidoreductase domain"/>
    <property type="match status" value="1"/>
</dbReference>
<dbReference type="Pfam" id="PF00248">
    <property type="entry name" value="Aldo_ket_red"/>
    <property type="match status" value="1"/>
</dbReference>
<dbReference type="CDD" id="cd19075">
    <property type="entry name" value="AKR_AKR7A1-5"/>
    <property type="match status" value="1"/>
</dbReference>
<feature type="domain" description="NADP-dependent oxidoreductase" evidence="2">
    <location>
        <begin position="5"/>
        <end position="314"/>
    </location>
</feature>
<dbReference type="InterPro" id="IPR050523">
    <property type="entry name" value="AKR_Detox_Biosynth"/>
</dbReference>
<gene>
    <name evidence="3" type="ORF">MMYC01_209468</name>
</gene>
<dbReference type="PANTHER" id="PTHR43364:SF4">
    <property type="entry name" value="NAD(P)-LINKED OXIDOREDUCTASE SUPERFAMILY PROTEIN"/>
    <property type="match status" value="1"/>
</dbReference>
<evidence type="ECO:0000313" key="3">
    <source>
        <dbReference type="EMBL" id="KXX74105.1"/>
    </source>
</evidence>
<evidence type="ECO:0000256" key="1">
    <source>
        <dbReference type="ARBA" id="ARBA00023002"/>
    </source>
</evidence>
<name>A0A175VS88_9PEZI</name>
<dbReference type="VEuPathDB" id="FungiDB:MMYC01_209468"/>
<dbReference type="AlphaFoldDB" id="A0A175VS88"/>
<dbReference type="InterPro" id="IPR036812">
    <property type="entry name" value="NAD(P)_OxRdtase_dom_sf"/>
</dbReference>
<dbReference type="PROSITE" id="PS00062">
    <property type="entry name" value="ALDOKETO_REDUCTASE_2"/>
    <property type="match status" value="1"/>
</dbReference>
<evidence type="ECO:0000259" key="2">
    <source>
        <dbReference type="Pfam" id="PF00248"/>
    </source>
</evidence>
<organism evidence="3 4">
    <name type="scientific">Madurella mycetomatis</name>
    <dbReference type="NCBI Taxonomy" id="100816"/>
    <lineage>
        <taxon>Eukaryota</taxon>
        <taxon>Fungi</taxon>
        <taxon>Dikarya</taxon>
        <taxon>Ascomycota</taxon>
        <taxon>Pezizomycotina</taxon>
        <taxon>Sordariomycetes</taxon>
        <taxon>Sordariomycetidae</taxon>
        <taxon>Sordariales</taxon>
        <taxon>Sordariales incertae sedis</taxon>
        <taxon>Madurella</taxon>
    </lineage>
</organism>
<proteinExistence type="predicted"/>
<evidence type="ECO:0000313" key="4">
    <source>
        <dbReference type="Proteomes" id="UP000078237"/>
    </source>
</evidence>
<dbReference type="PRINTS" id="PR00069">
    <property type="entry name" value="ALDKETRDTASE"/>
</dbReference>
<dbReference type="Proteomes" id="UP000078237">
    <property type="component" value="Unassembled WGS sequence"/>
</dbReference>
<dbReference type="InterPro" id="IPR023210">
    <property type="entry name" value="NADP_OxRdtase_dom"/>
</dbReference>
<dbReference type="STRING" id="100816.A0A175VS88"/>
<dbReference type="EMBL" id="LCTW02000385">
    <property type="protein sequence ID" value="KXX74105.1"/>
    <property type="molecule type" value="Genomic_DNA"/>
</dbReference>
<protein>
    <submittedName>
        <fullName evidence="3">Aflatoxin B1 aldehyde reductase member 2</fullName>
    </submittedName>
</protein>
<dbReference type="SUPFAM" id="SSF51430">
    <property type="entry name" value="NAD(P)-linked oxidoreductase"/>
    <property type="match status" value="1"/>
</dbReference>
<sequence>MTKPRIILGLMTFAPDENNGGRITNLDDFKKCLDIFQAHGFSEVDTARAYGGGQQEAFTRQAGWKERGLQLATKLFPLPPGTHKPEEITKNLEISLAELGTDSVDIFYLHAPDRSVPFLPALKHLDALHRAGKFRRLGLSNFTAYEVAEVASLCAQHNLVRPTVYQGIYNCMQRNIEAELIPCCRRYGLDVVVYAPIMGGLLTGAFANKDVVPTEGRFSNKFFQGALRERFFKEQNFEAVRELKETADKYGISMIEVGLRWIANHSKLRLGASEAGKGDGVLIGVSKVEHLEQNLGYLAKGPLPDELLAAVDRMWMIAMPDAAPYWWGELEYGYDTLQEVFGKGQ</sequence>
<comment type="caution">
    <text evidence="3">The sequence shown here is derived from an EMBL/GenBank/DDBJ whole genome shotgun (WGS) entry which is preliminary data.</text>
</comment>
<dbReference type="InterPro" id="IPR018170">
    <property type="entry name" value="Aldo/ket_reductase_CS"/>
</dbReference>
<dbReference type="OrthoDB" id="2310150at2759"/>
<keyword evidence="1" id="KW-0560">Oxidoreductase</keyword>
<reference evidence="3 4" key="1">
    <citation type="journal article" date="2016" name="Genome Announc.">
        <title>Genome Sequence of Madurella mycetomatis mm55, Isolated from a Human Mycetoma Case in Sudan.</title>
        <authorList>
            <person name="Smit S."/>
            <person name="Derks M.F."/>
            <person name="Bervoets S."/>
            <person name="Fahal A."/>
            <person name="van Leeuwen W."/>
            <person name="van Belkum A."/>
            <person name="van de Sande W.W."/>
        </authorList>
    </citation>
    <scope>NUCLEOTIDE SEQUENCE [LARGE SCALE GENOMIC DNA]</scope>
    <source>
        <strain evidence="4">mm55</strain>
    </source>
</reference>
<dbReference type="PANTHER" id="PTHR43364">
    <property type="entry name" value="NADH-SPECIFIC METHYLGLYOXAL REDUCTASE-RELATED"/>
    <property type="match status" value="1"/>
</dbReference>
<accession>A0A175VS88</accession>